<evidence type="ECO:0000259" key="4">
    <source>
        <dbReference type="PROSITE" id="PS50921"/>
    </source>
</evidence>
<dbReference type="PANTHER" id="PTHR43156:SF2">
    <property type="entry name" value="STAGE II SPORULATION PROTEIN E"/>
    <property type="match status" value="1"/>
</dbReference>
<proteinExistence type="predicted"/>
<feature type="compositionally biased region" description="Basic and acidic residues" evidence="2">
    <location>
        <begin position="1"/>
        <end position="13"/>
    </location>
</feature>
<evidence type="ECO:0000313" key="6">
    <source>
        <dbReference type="Proteomes" id="UP000184111"/>
    </source>
</evidence>
<dbReference type="InterPro" id="IPR052016">
    <property type="entry name" value="Bact_Sigma-Reg"/>
</dbReference>
<dbReference type="SUPFAM" id="SSF55785">
    <property type="entry name" value="PYP-like sensor domain (PAS domain)"/>
    <property type="match status" value="1"/>
</dbReference>
<dbReference type="PROSITE" id="PS50921">
    <property type="entry name" value="ANTAR"/>
    <property type="match status" value="1"/>
</dbReference>
<feature type="domain" description="PAC" evidence="3">
    <location>
        <begin position="522"/>
        <end position="574"/>
    </location>
</feature>
<dbReference type="Pfam" id="PF07228">
    <property type="entry name" value="SpoIIE"/>
    <property type="match status" value="1"/>
</dbReference>
<dbReference type="AlphaFoldDB" id="A0A1M7QDV6"/>
<dbReference type="GO" id="GO:0016791">
    <property type="term" value="F:phosphatase activity"/>
    <property type="evidence" value="ECO:0007669"/>
    <property type="project" value="TreeGrafter"/>
</dbReference>
<dbReference type="InterPro" id="IPR035965">
    <property type="entry name" value="PAS-like_dom_sf"/>
</dbReference>
<feature type="region of interest" description="Disordered" evidence="2">
    <location>
        <begin position="1"/>
        <end position="31"/>
    </location>
</feature>
<evidence type="ECO:0000256" key="2">
    <source>
        <dbReference type="SAM" id="MobiDB-lite"/>
    </source>
</evidence>
<dbReference type="SMART" id="SM00331">
    <property type="entry name" value="PP2C_SIG"/>
    <property type="match status" value="1"/>
</dbReference>
<dbReference type="CDD" id="cd00130">
    <property type="entry name" value="PAS"/>
    <property type="match status" value="1"/>
</dbReference>
<keyword evidence="6" id="KW-1185">Reference proteome</keyword>
<dbReference type="InterPro" id="IPR000700">
    <property type="entry name" value="PAS-assoc_C"/>
</dbReference>
<dbReference type="InterPro" id="IPR036457">
    <property type="entry name" value="PPM-type-like_dom_sf"/>
</dbReference>
<name>A0A1M7QDV6_9ACTN</name>
<evidence type="ECO:0000313" key="5">
    <source>
        <dbReference type="EMBL" id="SHN29059.1"/>
    </source>
</evidence>
<dbReference type="RefSeq" id="WP_407640081.1">
    <property type="nucleotide sequence ID" value="NZ_FRBI01000033.1"/>
</dbReference>
<dbReference type="Proteomes" id="UP000184111">
    <property type="component" value="Unassembled WGS sequence"/>
</dbReference>
<dbReference type="Pfam" id="PF08447">
    <property type="entry name" value="PAS_3"/>
    <property type="match status" value="1"/>
</dbReference>
<dbReference type="InterPro" id="IPR000014">
    <property type="entry name" value="PAS"/>
</dbReference>
<sequence length="825" mass="88346">MNRDRSGGLADERTGEDEPQPRPSTPMAGVENGARLERLAGTVARLREQVQQAHATADGRALIEMAKGILVERLHCGPQQAATQIADLAAAAGVSSIELAADIVNQAAHDRLAAVAREFLERVGADRGRRPGADDPAAKAADAAAGSLAVRLRTAESGALAAFTSQAVAQSVLDHALRPLGATAVAVWSAEQGASLRLVGHAGFAPGEAELWHHVPPGVVTPARRALTVRGPVWLRSLSEAALPTIGQLQAPHGGRVALPTESGGRLLGVLEIAWPDVLGPQPPAVHRQIEALAELVAHTIDTGTPTEAVRSPGTGTGTDLAGLRELVDGLLDPAMLLRPRTDAGGRLIDFRIEYVNARFADPDGRPRNLVTGSYLLESYPFAAEQGNLFDMVEHVHATGEPFRATGVSLIAVVGQVQVPTTADVSISRYDQHVVLIWRVEDETARLTNLLRHAQRLGRIGGFEENLLSGQITWNSQLYALYGLPATADPVPLDHLTAHSHPDDAGNARRFLRGLLHHRRPADTAVRLQRPDGVVRHVRVVAEPVLDADQRLIAVRGAYQDISAQHWAEVALAATRDQLAHSEQRTADRNRLAKQLQQAIMPPVHGPIDTSQLAVAVRYRPAENEHLVGGDWYDAVVLPSQQVLISVGDVAGHGIKAATGMVALRHALRGLATTGAGPGQILSWLNLVAHHLTDQVMATAICGLYDPPTRTLRWARAGHLPPLLLHGGRAINLPMIRGILLGAVDNGVYEEAQVQLQPGDTLLMYTDGLIERKDRSLRESLEQLLATAEHPATGLDQRLDHLLIHSNSDTDDDTCIVGIQVRDPS</sequence>
<accession>A0A1M7QDV6</accession>
<dbReference type="Pfam" id="PF03861">
    <property type="entry name" value="ANTAR"/>
    <property type="match status" value="1"/>
</dbReference>
<keyword evidence="1" id="KW-0378">Hydrolase</keyword>
<dbReference type="EMBL" id="FRBI01000033">
    <property type="protein sequence ID" value="SHN29059.1"/>
    <property type="molecule type" value="Genomic_DNA"/>
</dbReference>
<dbReference type="InterPro" id="IPR036388">
    <property type="entry name" value="WH-like_DNA-bd_sf"/>
</dbReference>
<dbReference type="Gene3D" id="3.60.40.10">
    <property type="entry name" value="PPM-type phosphatase domain"/>
    <property type="match status" value="1"/>
</dbReference>
<dbReference type="InterPro" id="IPR005561">
    <property type="entry name" value="ANTAR"/>
</dbReference>
<dbReference type="Gene3D" id="1.10.10.10">
    <property type="entry name" value="Winged helix-like DNA-binding domain superfamily/Winged helix DNA-binding domain"/>
    <property type="match status" value="1"/>
</dbReference>
<dbReference type="InterPro" id="IPR013655">
    <property type="entry name" value="PAS_fold_3"/>
</dbReference>
<reference evidence="5 6" key="1">
    <citation type="submission" date="2016-11" db="EMBL/GenBank/DDBJ databases">
        <authorList>
            <person name="Jaros S."/>
            <person name="Januszkiewicz K."/>
            <person name="Wedrychowicz H."/>
        </authorList>
    </citation>
    <scope>NUCLEOTIDE SEQUENCE [LARGE SCALE GENOMIC DNA]</scope>
    <source>
        <strain evidence="5 6">CGMCC 4.2025</strain>
    </source>
</reference>
<organism evidence="5 6">
    <name type="scientific">Actinacidiphila paucisporea</name>
    <dbReference type="NCBI Taxonomy" id="310782"/>
    <lineage>
        <taxon>Bacteria</taxon>
        <taxon>Bacillati</taxon>
        <taxon>Actinomycetota</taxon>
        <taxon>Actinomycetes</taxon>
        <taxon>Kitasatosporales</taxon>
        <taxon>Streptomycetaceae</taxon>
        <taxon>Actinacidiphila</taxon>
    </lineage>
</organism>
<gene>
    <name evidence="5" type="ORF">SAMN05216499_1334</name>
</gene>
<protein>
    <submittedName>
        <fullName evidence="5">Serine phosphatase RsbU, regulator of sigma subunit</fullName>
    </submittedName>
</protein>
<dbReference type="SMART" id="SM01012">
    <property type="entry name" value="ANTAR"/>
    <property type="match status" value="1"/>
</dbReference>
<dbReference type="PROSITE" id="PS50113">
    <property type="entry name" value="PAC"/>
    <property type="match status" value="1"/>
</dbReference>
<dbReference type="Gene3D" id="3.30.450.20">
    <property type="entry name" value="PAS domain"/>
    <property type="match status" value="1"/>
</dbReference>
<dbReference type="InterPro" id="IPR001932">
    <property type="entry name" value="PPM-type_phosphatase-like_dom"/>
</dbReference>
<dbReference type="Gene3D" id="2.10.70.100">
    <property type="match status" value="1"/>
</dbReference>
<dbReference type="SUPFAM" id="SSF55781">
    <property type="entry name" value="GAF domain-like"/>
    <property type="match status" value="1"/>
</dbReference>
<dbReference type="PANTHER" id="PTHR43156">
    <property type="entry name" value="STAGE II SPORULATION PROTEIN E-RELATED"/>
    <property type="match status" value="1"/>
</dbReference>
<evidence type="ECO:0000256" key="1">
    <source>
        <dbReference type="ARBA" id="ARBA00022801"/>
    </source>
</evidence>
<dbReference type="GO" id="GO:0003723">
    <property type="term" value="F:RNA binding"/>
    <property type="evidence" value="ECO:0007669"/>
    <property type="project" value="InterPro"/>
</dbReference>
<dbReference type="STRING" id="310782.SAMN05216499_1334"/>
<evidence type="ECO:0000259" key="3">
    <source>
        <dbReference type="PROSITE" id="PS50113"/>
    </source>
</evidence>
<feature type="domain" description="ANTAR" evidence="4">
    <location>
        <begin position="43"/>
        <end position="104"/>
    </location>
</feature>
<dbReference type="SUPFAM" id="SSF81606">
    <property type="entry name" value="PP2C-like"/>
    <property type="match status" value="1"/>
</dbReference>